<evidence type="ECO:0000256" key="3">
    <source>
        <dbReference type="ARBA" id="ARBA00012551"/>
    </source>
</evidence>
<proteinExistence type="inferred from homology"/>
<keyword evidence="6" id="KW-0378">Hydrolase</keyword>
<evidence type="ECO:0000256" key="9">
    <source>
        <dbReference type="ARBA" id="ARBA00023125"/>
    </source>
</evidence>
<dbReference type="Pfam" id="PF18263">
    <property type="entry name" value="WHD_MCM6"/>
    <property type="match status" value="1"/>
</dbReference>
<dbReference type="InterPro" id="IPR041024">
    <property type="entry name" value="Mcm6_C"/>
</dbReference>
<evidence type="ECO:0000256" key="11">
    <source>
        <dbReference type="ARBA" id="ARBA00023306"/>
    </source>
</evidence>
<dbReference type="InterPro" id="IPR018525">
    <property type="entry name" value="MCM_CS"/>
</dbReference>
<dbReference type="PANTHER" id="PTHR11630">
    <property type="entry name" value="DNA REPLICATION LICENSING FACTOR MCM FAMILY MEMBER"/>
    <property type="match status" value="1"/>
</dbReference>
<dbReference type="GO" id="GO:1902969">
    <property type="term" value="P:mitotic DNA replication"/>
    <property type="evidence" value="ECO:0007669"/>
    <property type="project" value="TreeGrafter"/>
</dbReference>
<dbReference type="Gene3D" id="1.20.58.870">
    <property type="match status" value="1"/>
</dbReference>
<keyword evidence="4" id="KW-0235">DNA replication</keyword>
<accession>A0AAW2H8V9</accession>
<gene>
    <name evidence="14" type="ORF">PYX00_011829</name>
</gene>
<dbReference type="GO" id="GO:0042555">
    <property type="term" value="C:MCM complex"/>
    <property type="evidence" value="ECO:0007669"/>
    <property type="project" value="TreeGrafter"/>
</dbReference>
<dbReference type="InterPro" id="IPR041562">
    <property type="entry name" value="MCM_lid"/>
</dbReference>
<dbReference type="PRINTS" id="PR01657">
    <property type="entry name" value="MCMFAMILY"/>
</dbReference>
<dbReference type="GO" id="GO:0000727">
    <property type="term" value="P:double-strand break repair via break-induced replication"/>
    <property type="evidence" value="ECO:0007669"/>
    <property type="project" value="TreeGrafter"/>
</dbReference>
<evidence type="ECO:0000256" key="4">
    <source>
        <dbReference type="ARBA" id="ARBA00022705"/>
    </source>
</evidence>
<keyword evidence="8 12" id="KW-0067">ATP-binding</keyword>
<evidence type="ECO:0000256" key="5">
    <source>
        <dbReference type="ARBA" id="ARBA00022741"/>
    </source>
</evidence>
<dbReference type="InterPro" id="IPR027417">
    <property type="entry name" value="P-loop_NTPase"/>
</dbReference>
<comment type="caution">
    <text evidence="14">The sequence shown here is derived from an EMBL/GenBank/DDBJ whole genome shotgun (WGS) entry which is preliminary data.</text>
</comment>
<dbReference type="GO" id="GO:0003697">
    <property type="term" value="F:single-stranded DNA binding"/>
    <property type="evidence" value="ECO:0007669"/>
    <property type="project" value="TreeGrafter"/>
</dbReference>
<reference evidence="14" key="1">
    <citation type="journal article" date="2024" name="Gigascience">
        <title>Chromosome-level genome of the poultry shaft louse Menopon gallinae provides insight into the host-switching and adaptive evolution of parasitic lice.</title>
        <authorList>
            <person name="Xu Y."/>
            <person name="Ma L."/>
            <person name="Liu S."/>
            <person name="Liang Y."/>
            <person name="Liu Q."/>
            <person name="He Z."/>
            <person name="Tian L."/>
            <person name="Duan Y."/>
            <person name="Cai W."/>
            <person name="Li H."/>
            <person name="Song F."/>
        </authorList>
    </citation>
    <scope>NUCLEOTIDE SEQUENCE</scope>
    <source>
        <strain evidence="14">Cailab_2023a</strain>
    </source>
</reference>
<dbReference type="GO" id="GO:0005524">
    <property type="term" value="F:ATP binding"/>
    <property type="evidence" value="ECO:0007669"/>
    <property type="project" value="UniProtKB-KW"/>
</dbReference>
<keyword evidence="10" id="KW-0539">Nucleus</keyword>
<dbReference type="InterPro" id="IPR031327">
    <property type="entry name" value="MCM"/>
</dbReference>
<dbReference type="PROSITE" id="PS50051">
    <property type="entry name" value="MCM_2"/>
    <property type="match status" value="1"/>
</dbReference>
<dbReference type="GO" id="GO:0005634">
    <property type="term" value="C:nucleus"/>
    <property type="evidence" value="ECO:0007669"/>
    <property type="project" value="UniProtKB-SubCell"/>
</dbReference>
<evidence type="ECO:0000256" key="2">
    <source>
        <dbReference type="ARBA" id="ARBA00008010"/>
    </source>
</evidence>
<dbReference type="EC" id="3.6.4.12" evidence="3"/>
<evidence type="ECO:0000256" key="7">
    <source>
        <dbReference type="ARBA" id="ARBA00022806"/>
    </source>
</evidence>
<name>A0AAW2H8V9_9NEOP</name>
<evidence type="ECO:0000256" key="12">
    <source>
        <dbReference type="RuleBase" id="RU004070"/>
    </source>
</evidence>
<feature type="domain" description="MCM C-terminal AAA(+) ATPase" evidence="13">
    <location>
        <begin position="1"/>
        <end position="182"/>
    </location>
</feature>
<evidence type="ECO:0000256" key="1">
    <source>
        <dbReference type="ARBA" id="ARBA00004123"/>
    </source>
</evidence>
<keyword evidence="9 12" id="KW-0238">DNA-binding</keyword>
<comment type="similarity">
    <text evidence="2 12">Belongs to the MCM family.</text>
</comment>
<dbReference type="GO" id="GO:1990518">
    <property type="term" value="F:single-stranded 3'-5' DNA helicase activity"/>
    <property type="evidence" value="ECO:0007669"/>
    <property type="project" value="TreeGrafter"/>
</dbReference>
<dbReference type="PANTHER" id="PTHR11630:SF43">
    <property type="entry name" value="DNA REPLICATION LICENSING FACTOR MCM6"/>
    <property type="match status" value="1"/>
</dbReference>
<organism evidence="14">
    <name type="scientific">Menopon gallinae</name>
    <name type="common">poultry shaft louse</name>
    <dbReference type="NCBI Taxonomy" id="328185"/>
    <lineage>
        <taxon>Eukaryota</taxon>
        <taxon>Metazoa</taxon>
        <taxon>Ecdysozoa</taxon>
        <taxon>Arthropoda</taxon>
        <taxon>Hexapoda</taxon>
        <taxon>Insecta</taxon>
        <taxon>Pterygota</taxon>
        <taxon>Neoptera</taxon>
        <taxon>Paraneoptera</taxon>
        <taxon>Psocodea</taxon>
        <taxon>Troctomorpha</taxon>
        <taxon>Phthiraptera</taxon>
        <taxon>Amblycera</taxon>
        <taxon>Menoponidae</taxon>
        <taxon>Menopon</taxon>
    </lineage>
</organism>
<sequence length="383" mass="43345">MLVGGVTKRTSGNMKLRGDINILLVGDPGTAKSQFLKQCSSLLDRSVYASGKSSSAAGLTASVLRDVETGEFTIEAGALMLADSGVCCIDEFDKMNYKDQVSIHEAMEQQTITIAKAGIHATLNAKCSILAAANPVNGRYDKRKTLRQNINMSAPIMSRFDLYFVLIDDVDYESDANIATHILNNHLNIEKEGYFRIEDVKAYIRHVREMVPHIGEEAHALLIKNYVSLRQDTLVHTQNYRITVRHLESMIRLSEALAKVHCDNEVRPEHVDEAFRLIQSSMIEISKDDVVFRVGKSEPINVKSNDYEKITGSLVYLIKTRESMAAEDLVDAYLEENERCIENEEQYFFEKKRVESILQHLMYNEGVFYESDGMIFVHPNYDV</sequence>
<evidence type="ECO:0000256" key="6">
    <source>
        <dbReference type="ARBA" id="ARBA00022801"/>
    </source>
</evidence>
<dbReference type="Gene3D" id="3.40.50.300">
    <property type="entry name" value="P-loop containing nucleotide triphosphate hydrolases"/>
    <property type="match status" value="1"/>
</dbReference>
<dbReference type="InterPro" id="IPR001208">
    <property type="entry name" value="MCM_dom"/>
</dbReference>
<protein>
    <recommendedName>
        <fullName evidence="3">DNA helicase</fullName>
        <ecNumber evidence="3">3.6.4.12</ecNumber>
    </recommendedName>
</protein>
<evidence type="ECO:0000256" key="10">
    <source>
        <dbReference type="ARBA" id="ARBA00023242"/>
    </source>
</evidence>
<keyword evidence="5 12" id="KW-0547">Nucleotide-binding</keyword>
<evidence type="ECO:0000313" key="14">
    <source>
        <dbReference type="EMBL" id="KAL0266113.1"/>
    </source>
</evidence>
<evidence type="ECO:0000256" key="8">
    <source>
        <dbReference type="ARBA" id="ARBA00022840"/>
    </source>
</evidence>
<dbReference type="EMBL" id="JARGDH010000006">
    <property type="protein sequence ID" value="KAL0266113.1"/>
    <property type="molecule type" value="Genomic_DNA"/>
</dbReference>
<comment type="subcellular location">
    <subcellularLocation>
        <location evidence="1">Nucleus</location>
    </subcellularLocation>
</comment>
<keyword evidence="7" id="KW-0347">Helicase</keyword>
<dbReference type="AlphaFoldDB" id="A0AAW2H8V9"/>
<dbReference type="SUPFAM" id="SSF52540">
    <property type="entry name" value="P-loop containing nucleoside triphosphate hydrolases"/>
    <property type="match status" value="1"/>
</dbReference>
<dbReference type="SMART" id="SM00350">
    <property type="entry name" value="MCM"/>
    <property type="match status" value="1"/>
</dbReference>
<evidence type="ECO:0000259" key="13">
    <source>
        <dbReference type="PROSITE" id="PS50051"/>
    </source>
</evidence>
<dbReference type="GO" id="GO:0016787">
    <property type="term" value="F:hydrolase activity"/>
    <property type="evidence" value="ECO:0007669"/>
    <property type="project" value="UniProtKB-KW"/>
</dbReference>
<dbReference type="Pfam" id="PF17855">
    <property type="entry name" value="MCM_lid"/>
    <property type="match status" value="1"/>
</dbReference>
<keyword evidence="11" id="KW-0131">Cell cycle</keyword>
<dbReference type="PROSITE" id="PS00847">
    <property type="entry name" value="MCM_1"/>
    <property type="match status" value="1"/>
</dbReference>
<dbReference type="Pfam" id="PF00493">
    <property type="entry name" value="MCM"/>
    <property type="match status" value="1"/>
</dbReference>